<dbReference type="EMBL" id="CAJPDS010000013">
    <property type="protein sequence ID" value="CAF9914078.1"/>
    <property type="molecule type" value="Genomic_DNA"/>
</dbReference>
<evidence type="ECO:0000313" key="3">
    <source>
        <dbReference type="EMBL" id="CAF9914078.1"/>
    </source>
</evidence>
<feature type="domain" description="NACHT-NTPase and P-loop NTPases N-terminal" evidence="2">
    <location>
        <begin position="70"/>
        <end position="168"/>
    </location>
</feature>
<evidence type="ECO:0000259" key="2">
    <source>
        <dbReference type="Pfam" id="PF17107"/>
    </source>
</evidence>
<dbReference type="AlphaFoldDB" id="A0A8H3ID52"/>
<dbReference type="InterPro" id="IPR031352">
    <property type="entry name" value="SesA"/>
</dbReference>
<reference evidence="3" key="1">
    <citation type="submission" date="2021-03" db="EMBL/GenBank/DDBJ databases">
        <authorList>
            <person name="Tagirdzhanova G."/>
        </authorList>
    </citation>
    <scope>NUCLEOTIDE SEQUENCE</scope>
</reference>
<feature type="signal peptide" evidence="1">
    <location>
        <begin position="1"/>
        <end position="16"/>
    </location>
</feature>
<sequence length="205" mass="22662">MSPASKSLFLITALWASQHFRSVHEPSGVYVRAAAIMPDPITTAGLAAGIETVTKLGSNFVARLMEDQGSVDNLPQSLKGLDVNLPVILETLGRVKDHAADGKFGDETRAKVKGVIDSCHAQIKVLYEIIERVRPSIKNSVSERAQKAFLSVQHENEILRLRMQLAEHRSVLIDHIIACSGLSQATDRGKRKIFSVPRERNPDWF</sequence>
<dbReference type="Proteomes" id="UP000664521">
    <property type="component" value="Unassembled WGS sequence"/>
</dbReference>
<evidence type="ECO:0000313" key="4">
    <source>
        <dbReference type="Proteomes" id="UP000664521"/>
    </source>
</evidence>
<keyword evidence="4" id="KW-1185">Reference proteome</keyword>
<accession>A0A8H3ID52</accession>
<comment type="caution">
    <text evidence="3">The sequence shown here is derived from an EMBL/GenBank/DDBJ whole genome shotgun (WGS) entry which is preliminary data.</text>
</comment>
<protein>
    <recommendedName>
        <fullName evidence="2">NACHT-NTPase and P-loop NTPases N-terminal domain-containing protein</fullName>
    </recommendedName>
</protein>
<name>A0A8H3ID52_9LECA</name>
<proteinExistence type="predicted"/>
<gene>
    <name evidence="3" type="ORF">HETSPECPRED_001742</name>
</gene>
<keyword evidence="1" id="KW-0732">Signal</keyword>
<organism evidence="3 4">
    <name type="scientific">Heterodermia speciosa</name>
    <dbReference type="NCBI Taxonomy" id="116794"/>
    <lineage>
        <taxon>Eukaryota</taxon>
        <taxon>Fungi</taxon>
        <taxon>Dikarya</taxon>
        <taxon>Ascomycota</taxon>
        <taxon>Pezizomycotina</taxon>
        <taxon>Lecanoromycetes</taxon>
        <taxon>OSLEUM clade</taxon>
        <taxon>Lecanoromycetidae</taxon>
        <taxon>Caliciales</taxon>
        <taxon>Physciaceae</taxon>
        <taxon>Heterodermia</taxon>
    </lineage>
</organism>
<dbReference type="Pfam" id="PF17107">
    <property type="entry name" value="SesA"/>
    <property type="match status" value="1"/>
</dbReference>
<evidence type="ECO:0000256" key="1">
    <source>
        <dbReference type="SAM" id="SignalP"/>
    </source>
</evidence>
<feature type="chain" id="PRO_5034748718" description="NACHT-NTPase and P-loop NTPases N-terminal domain-containing protein" evidence="1">
    <location>
        <begin position="17"/>
        <end position="205"/>
    </location>
</feature>
<dbReference type="OrthoDB" id="3200163at2759"/>